<dbReference type="InterPro" id="IPR003838">
    <property type="entry name" value="ABC3_permease_C"/>
</dbReference>
<evidence type="ECO:0000256" key="6">
    <source>
        <dbReference type="SAM" id="Phobius"/>
    </source>
</evidence>
<gene>
    <name evidence="9" type="ORF">AWW68_05910</name>
</gene>
<feature type="transmembrane region" description="Helical" evidence="6">
    <location>
        <begin position="813"/>
        <end position="833"/>
    </location>
</feature>
<keyword evidence="3 6" id="KW-0812">Transmembrane</keyword>
<evidence type="ECO:0000259" key="8">
    <source>
        <dbReference type="Pfam" id="PF12704"/>
    </source>
</evidence>
<dbReference type="InterPro" id="IPR038766">
    <property type="entry name" value="Membrane_comp_ABC_pdt"/>
</dbReference>
<dbReference type="Proteomes" id="UP000075606">
    <property type="component" value="Unassembled WGS sequence"/>
</dbReference>
<dbReference type="GO" id="GO:0005886">
    <property type="term" value="C:plasma membrane"/>
    <property type="evidence" value="ECO:0007669"/>
    <property type="project" value="UniProtKB-SubCell"/>
</dbReference>
<evidence type="ECO:0000256" key="4">
    <source>
        <dbReference type="ARBA" id="ARBA00022989"/>
    </source>
</evidence>
<keyword evidence="4 6" id="KW-1133">Transmembrane helix</keyword>
<evidence type="ECO:0000313" key="10">
    <source>
        <dbReference type="Proteomes" id="UP000075606"/>
    </source>
</evidence>
<dbReference type="InterPro" id="IPR025857">
    <property type="entry name" value="MacB_PCD"/>
</dbReference>
<comment type="subcellular location">
    <subcellularLocation>
        <location evidence="1">Cell membrane</location>
        <topology evidence="1">Multi-pass membrane protein</topology>
    </subcellularLocation>
</comment>
<evidence type="ECO:0000313" key="9">
    <source>
        <dbReference type="EMBL" id="KYG78299.1"/>
    </source>
</evidence>
<evidence type="ECO:0000256" key="1">
    <source>
        <dbReference type="ARBA" id="ARBA00004651"/>
    </source>
</evidence>
<feature type="transmembrane region" description="Helical" evidence="6">
    <location>
        <begin position="725"/>
        <end position="748"/>
    </location>
</feature>
<feature type="domain" description="ABC3 transporter permease C-terminal" evidence="7">
    <location>
        <begin position="729"/>
        <end position="843"/>
    </location>
</feature>
<dbReference type="PANTHER" id="PTHR30287:SF1">
    <property type="entry name" value="INNER MEMBRANE PROTEIN"/>
    <property type="match status" value="1"/>
</dbReference>
<feature type="transmembrane region" description="Helical" evidence="6">
    <location>
        <begin position="483"/>
        <end position="505"/>
    </location>
</feature>
<keyword evidence="5 6" id="KW-0472">Membrane</keyword>
<reference evidence="9 10" key="1">
    <citation type="submission" date="2016-01" db="EMBL/GenBank/DDBJ databases">
        <title>Genome sequencing of Roseivirga spongicola UST030701-084.</title>
        <authorList>
            <person name="Selvaratnam C."/>
            <person name="Thevarajoo S."/>
            <person name="Goh K.M."/>
            <person name="Ee R."/>
            <person name="Chan K.-G."/>
            <person name="Chong C.S."/>
        </authorList>
    </citation>
    <scope>NUCLEOTIDE SEQUENCE [LARGE SCALE GENOMIC DNA]</scope>
    <source>
        <strain evidence="9 10">UST030701-084</strain>
    </source>
</reference>
<evidence type="ECO:0000259" key="7">
    <source>
        <dbReference type="Pfam" id="PF02687"/>
    </source>
</evidence>
<sequence>MDSQSKTDWKWLFKMAWRDSRRSKSRLFLFISSIIIGIAALVAINSFSDNLKDDINSQAKELLGADLELGSNDSTFNYGLVDTLAHEVSYENSFASMVFFPKNQESRLVDVRALEGDFPYYGKIETEPANAEATFRDGERKALVDQSVMIQFDVEVGDSIRIGLVNFKIEGSLISSPSQSLGATLVAPAVYIPLKYLDDTELIQKGSRVYYRRFYKFTDPPEGFDIEAQIREDSDTLRIQDISSETIEERKEETGETFDDLADFLNLVAFVALLLGCVGVASAVHIYIKDKIRSVAILRCLGASGKDTFLIYLIQIGAAGFIGSFLGALAGTFIQTILPKVFGEFLPVEVNIALSWPSILGGLLTGIFVSILFALAPLVSVRKASPLITLRGIEADNNALKDKLKWLIYVGILLFVIVFAFIQIGSLGDSVVFTLFIAFSFGFLALVARFSMWLVKRFFPASWSYIWRQSLANLYRPNNQTSVLIASIGLGTALITTLYFIQALLISQVEITTDNDRPNLMVFDIQSHQVEELAELTKSYDLPVLQQVPVVTMRIESINGLTLEDVVSDTTEDNRRRSSPYRREWRVTYRDSLIESEKIVRGEITKPNNIDELPQVSLEDEYAKRNKIEIGDTIVWNVQGVPISTTLGSTREIDWERVQTNFLGLFPSGVLEQAPQFHVLITRVKDVEEGALFQREVVKNYPNVSVIDVGLILNTLDNILSKISFVIRFMALFSILTGLLVLVSSVILSKFQRIKESVLLRTMGASKRQIFSINSLEYFFLGSLASLSGIILSLLASWGLAYFTFNSTFVPDLLPIVLVYISITSITILIGLANSRGIVSKPPLEVLRSEIQ</sequence>
<dbReference type="AlphaFoldDB" id="A0A150XHU5"/>
<evidence type="ECO:0000256" key="5">
    <source>
        <dbReference type="ARBA" id="ARBA00023136"/>
    </source>
</evidence>
<evidence type="ECO:0000256" key="2">
    <source>
        <dbReference type="ARBA" id="ARBA00022475"/>
    </source>
</evidence>
<dbReference type="EMBL" id="LRPC01000001">
    <property type="protein sequence ID" value="KYG78299.1"/>
    <property type="molecule type" value="Genomic_DNA"/>
</dbReference>
<dbReference type="Pfam" id="PF02687">
    <property type="entry name" value="FtsX"/>
    <property type="match status" value="2"/>
</dbReference>
<proteinExistence type="predicted"/>
<protein>
    <submittedName>
        <fullName evidence="9">ABC transporter permease</fullName>
    </submittedName>
</protein>
<feature type="domain" description="ABC3 transporter permease C-terminal" evidence="7">
    <location>
        <begin position="267"/>
        <end position="386"/>
    </location>
</feature>
<keyword evidence="10" id="KW-1185">Reference proteome</keyword>
<name>A0A150XHU5_9BACT</name>
<feature type="transmembrane region" description="Helical" evidence="6">
    <location>
        <begin position="358"/>
        <end position="381"/>
    </location>
</feature>
<feature type="transmembrane region" description="Helical" evidence="6">
    <location>
        <begin position="27"/>
        <end position="47"/>
    </location>
</feature>
<comment type="caution">
    <text evidence="9">The sequence shown here is derived from an EMBL/GenBank/DDBJ whole genome shotgun (WGS) entry which is preliminary data.</text>
</comment>
<accession>A0A150XHU5</accession>
<feature type="transmembrane region" description="Helical" evidence="6">
    <location>
        <begin position="431"/>
        <end position="455"/>
    </location>
</feature>
<dbReference type="STRING" id="333140.AWW68_05910"/>
<feature type="transmembrane region" description="Helical" evidence="6">
    <location>
        <begin position="406"/>
        <end position="425"/>
    </location>
</feature>
<feature type="transmembrane region" description="Helical" evidence="6">
    <location>
        <begin position="778"/>
        <end position="801"/>
    </location>
</feature>
<keyword evidence="2" id="KW-1003">Cell membrane</keyword>
<feature type="domain" description="MacB-like periplasmic core" evidence="8">
    <location>
        <begin position="28"/>
        <end position="204"/>
    </location>
</feature>
<organism evidence="9 10">
    <name type="scientific">Roseivirga spongicola</name>
    <dbReference type="NCBI Taxonomy" id="333140"/>
    <lineage>
        <taxon>Bacteria</taxon>
        <taxon>Pseudomonadati</taxon>
        <taxon>Bacteroidota</taxon>
        <taxon>Cytophagia</taxon>
        <taxon>Cytophagales</taxon>
        <taxon>Roseivirgaceae</taxon>
        <taxon>Roseivirga</taxon>
    </lineage>
</organism>
<dbReference type="RefSeq" id="WP_068217766.1">
    <property type="nucleotide sequence ID" value="NZ_CP139724.1"/>
</dbReference>
<dbReference type="PANTHER" id="PTHR30287">
    <property type="entry name" value="MEMBRANE COMPONENT OF PREDICTED ABC SUPERFAMILY METABOLITE UPTAKE TRANSPORTER"/>
    <property type="match status" value="1"/>
</dbReference>
<feature type="transmembrane region" description="Helical" evidence="6">
    <location>
        <begin position="264"/>
        <end position="288"/>
    </location>
</feature>
<dbReference type="Pfam" id="PF12704">
    <property type="entry name" value="MacB_PCD"/>
    <property type="match status" value="1"/>
</dbReference>
<evidence type="ECO:0000256" key="3">
    <source>
        <dbReference type="ARBA" id="ARBA00022692"/>
    </source>
</evidence>
<feature type="transmembrane region" description="Helical" evidence="6">
    <location>
        <begin position="309"/>
        <end position="338"/>
    </location>
</feature>